<proteinExistence type="predicted"/>
<dbReference type="Proteomes" id="UP000018144">
    <property type="component" value="Unassembled WGS sequence"/>
</dbReference>
<accession>U4LJC5</accession>
<dbReference type="PANTHER" id="PTHR39608:SF1">
    <property type="entry name" value="INTEGRAL MEMBRANE PROTEIN (AFU_ORTHOLOGUE AFUA_5G08640)"/>
    <property type="match status" value="1"/>
</dbReference>
<dbReference type="Pfam" id="PF01284">
    <property type="entry name" value="MARVEL"/>
    <property type="match status" value="1"/>
</dbReference>
<comment type="subcellular location">
    <subcellularLocation>
        <location evidence="1">Membrane</location>
        <topology evidence="1">Multi-pass membrane protein</topology>
    </subcellularLocation>
</comment>
<keyword evidence="3 6" id="KW-1133">Transmembrane helix</keyword>
<organism evidence="8 9">
    <name type="scientific">Pyronema omphalodes (strain CBS 100304)</name>
    <name type="common">Pyronema confluens</name>
    <dbReference type="NCBI Taxonomy" id="1076935"/>
    <lineage>
        <taxon>Eukaryota</taxon>
        <taxon>Fungi</taxon>
        <taxon>Dikarya</taxon>
        <taxon>Ascomycota</taxon>
        <taxon>Pezizomycotina</taxon>
        <taxon>Pezizomycetes</taxon>
        <taxon>Pezizales</taxon>
        <taxon>Pyronemataceae</taxon>
        <taxon>Pyronema</taxon>
    </lineage>
</organism>
<evidence type="ECO:0000256" key="4">
    <source>
        <dbReference type="ARBA" id="ARBA00023136"/>
    </source>
</evidence>
<dbReference type="AlphaFoldDB" id="U4LJC5"/>
<evidence type="ECO:0000256" key="5">
    <source>
        <dbReference type="SAM" id="MobiDB-lite"/>
    </source>
</evidence>
<evidence type="ECO:0000313" key="9">
    <source>
        <dbReference type="Proteomes" id="UP000018144"/>
    </source>
</evidence>
<evidence type="ECO:0000256" key="3">
    <source>
        <dbReference type="ARBA" id="ARBA00022989"/>
    </source>
</evidence>
<keyword evidence="4 6" id="KW-0472">Membrane</keyword>
<keyword evidence="9" id="KW-1185">Reference proteome</keyword>
<feature type="transmembrane region" description="Helical" evidence="6">
    <location>
        <begin position="132"/>
        <end position="153"/>
    </location>
</feature>
<feature type="domain" description="MARVEL" evidence="7">
    <location>
        <begin position="17"/>
        <end position="144"/>
    </location>
</feature>
<dbReference type="OrthoDB" id="5344006at2759"/>
<sequence>MATIKSSRNAFPKGSFFLIRGLQLICCAIVLGILAFFQYHLWNDGYKMPYEFSLLDFCASATLLHILLTSILLFCTRLSPMYLIILDSVLLILWSVGFGLLIRALGRSLTSSCTILLWGNDSGVQVCQLFKALVAFVFLSTFMTFSMVINAVVVRKRIAGQQYAYERTENPATEYKGAAQGGSAVGFATPPQMPPAYAGQEGFQPGGSPHGHQGGNPYAGQNEHQQPQGYLDHTQQHQGYKQHGQVQQQGGYS</sequence>
<dbReference type="GO" id="GO:0016020">
    <property type="term" value="C:membrane"/>
    <property type="evidence" value="ECO:0007669"/>
    <property type="project" value="UniProtKB-SubCell"/>
</dbReference>
<feature type="region of interest" description="Disordered" evidence="5">
    <location>
        <begin position="195"/>
        <end position="253"/>
    </location>
</feature>
<feature type="transmembrane region" description="Helical" evidence="6">
    <location>
        <begin position="82"/>
        <end position="102"/>
    </location>
</feature>
<protein>
    <recommendedName>
        <fullName evidence="7">MARVEL domain-containing protein</fullName>
    </recommendedName>
</protein>
<evidence type="ECO:0000256" key="2">
    <source>
        <dbReference type="ARBA" id="ARBA00022692"/>
    </source>
</evidence>
<dbReference type="OMA" id="DFCASAT"/>
<name>U4LJC5_PYROM</name>
<dbReference type="EMBL" id="HF935728">
    <property type="protein sequence ID" value="CCX32194.1"/>
    <property type="molecule type" value="Genomic_DNA"/>
</dbReference>
<evidence type="ECO:0000259" key="7">
    <source>
        <dbReference type="Pfam" id="PF01284"/>
    </source>
</evidence>
<feature type="transmembrane region" description="Helical" evidence="6">
    <location>
        <begin position="21"/>
        <end position="42"/>
    </location>
</feature>
<feature type="compositionally biased region" description="Gly residues" evidence="5">
    <location>
        <begin position="204"/>
        <end position="214"/>
    </location>
</feature>
<gene>
    <name evidence="8" type="ORF">PCON_12515</name>
</gene>
<feature type="transmembrane region" description="Helical" evidence="6">
    <location>
        <begin position="54"/>
        <end position="75"/>
    </location>
</feature>
<dbReference type="PANTHER" id="PTHR39608">
    <property type="entry name" value="INTEGRAL MEMBRANE PROTEIN (AFU_ORTHOLOGUE AFUA_5G08640)"/>
    <property type="match status" value="1"/>
</dbReference>
<feature type="compositionally biased region" description="Low complexity" evidence="5">
    <location>
        <begin position="236"/>
        <end position="253"/>
    </location>
</feature>
<keyword evidence="2 6" id="KW-0812">Transmembrane</keyword>
<evidence type="ECO:0000256" key="1">
    <source>
        <dbReference type="ARBA" id="ARBA00004141"/>
    </source>
</evidence>
<dbReference type="InterPro" id="IPR008253">
    <property type="entry name" value="Marvel"/>
</dbReference>
<reference evidence="8 9" key="1">
    <citation type="journal article" date="2013" name="PLoS Genet.">
        <title>The genome and development-dependent transcriptomes of Pyronema confluens: a window into fungal evolution.</title>
        <authorList>
            <person name="Traeger S."/>
            <person name="Altegoer F."/>
            <person name="Freitag M."/>
            <person name="Gabaldon T."/>
            <person name="Kempken F."/>
            <person name="Kumar A."/>
            <person name="Marcet-Houben M."/>
            <person name="Poggeler S."/>
            <person name="Stajich J.E."/>
            <person name="Nowrousian M."/>
        </authorList>
    </citation>
    <scope>NUCLEOTIDE SEQUENCE [LARGE SCALE GENOMIC DNA]</scope>
    <source>
        <strain evidence="9">CBS 100304</strain>
        <tissue evidence="8">Vegetative mycelium</tissue>
    </source>
</reference>
<dbReference type="eggNOG" id="ENOG502SNDB">
    <property type="taxonomic scope" value="Eukaryota"/>
</dbReference>
<evidence type="ECO:0000256" key="6">
    <source>
        <dbReference type="SAM" id="Phobius"/>
    </source>
</evidence>
<evidence type="ECO:0000313" key="8">
    <source>
        <dbReference type="EMBL" id="CCX32194.1"/>
    </source>
</evidence>